<dbReference type="PROSITE" id="PS51511">
    <property type="entry name" value="FIP_RBD"/>
    <property type="match status" value="1"/>
</dbReference>
<dbReference type="InterPro" id="IPR000008">
    <property type="entry name" value="C2_dom"/>
</dbReference>
<dbReference type="InterPro" id="IPR037245">
    <property type="entry name" value="FIP-RBD_C_sf"/>
</dbReference>
<evidence type="ECO:0000313" key="10">
    <source>
        <dbReference type="RefSeq" id="XP_065672635.1"/>
    </source>
</evidence>
<dbReference type="CDD" id="cd00030">
    <property type="entry name" value="C2"/>
    <property type="match status" value="1"/>
</dbReference>
<gene>
    <name evidence="10" type="primary">LOC100213518</name>
</gene>
<dbReference type="SUPFAM" id="SSF144270">
    <property type="entry name" value="Eferin C-derminal domain-like"/>
    <property type="match status" value="1"/>
</dbReference>
<dbReference type="InterPro" id="IPR014756">
    <property type="entry name" value="Ig_E-set"/>
</dbReference>
<keyword evidence="3" id="KW-0597">Phosphoprotein</keyword>
<sequence>MNVGKPKTVKVIVYSSRNLKSKKGDGEPLAWAVFGFGKDKCCTSQVRDRNAKWNEESTFTLPENNKFSLKINVKDKDDIIGQIIIPIREIPSEEHFLKWVSLGPHKKNSNPQGELCLDCWVEDFYDTDESMNANSNSKNIINKTINRLKGKSPDPMRKFRSEEENRRISMTAGSVSIKGSVSVEDISNSRLRKKSVVKDALVSQMFFDSNQNNSTIADDPKISKLYMDKRYSMADTNNQLPVIKEQCYPPKVLNVVPSSGPSKGGTLIQITGKYLGLSRDDIVRLTVAGCNCLSTLEYYTSRKIMCLTSASHGTGPISIQTKSGGMSASKMMFEFIENNEDDGHTESTANGLGSGQSSNSGSPKAERLSGDVKLKQTVEQLKFENRELREYIDKLVVYLMDKYPDALESSKMYR</sequence>
<organism evidence="9 10">
    <name type="scientific">Hydra vulgaris</name>
    <name type="common">Hydra</name>
    <name type="synonym">Hydra attenuata</name>
    <dbReference type="NCBI Taxonomy" id="6087"/>
    <lineage>
        <taxon>Eukaryota</taxon>
        <taxon>Metazoa</taxon>
        <taxon>Cnidaria</taxon>
        <taxon>Hydrozoa</taxon>
        <taxon>Hydroidolina</taxon>
        <taxon>Anthoathecata</taxon>
        <taxon>Aplanulata</taxon>
        <taxon>Hydridae</taxon>
        <taxon>Hydra</taxon>
    </lineage>
</organism>
<dbReference type="Pfam" id="PF00168">
    <property type="entry name" value="C2"/>
    <property type="match status" value="1"/>
</dbReference>
<dbReference type="Pfam" id="PF01833">
    <property type="entry name" value="TIG"/>
    <property type="match status" value="1"/>
</dbReference>
<dbReference type="SUPFAM" id="SSF49562">
    <property type="entry name" value="C2 domain (Calcium/lipid-binding domain, CaLB)"/>
    <property type="match status" value="1"/>
</dbReference>
<dbReference type="InterPro" id="IPR013783">
    <property type="entry name" value="Ig-like_fold"/>
</dbReference>
<proteinExistence type="predicted"/>
<dbReference type="InterPro" id="IPR037789">
    <property type="entry name" value="FIP_classI"/>
</dbReference>
<evidence type="ECO:0000313" key="9">
    <source>
        <dbReference type="Proteomes" id="UP001652625"/>
    </source>
</evidence>
<dbReference type="Proteomes" id="UP001652625">
    <property type="component" value="Chromosome 13"/>
</dbReference>
<evidence type="ECO:0000256" key="4">
    <source>
        <dbReference type="ARBA" id="ARBA00022753"/>
    </source>
</evidence>
<dbReference type="Pfam" id="PF09457">
    <property type="entry name" value="RBD-FIP"/>
    <property type="match status" value="1"/>
</dbReference>
<keyword evidence="2" id="KW-0813">Transport</keyword>
<dbReference type="PANTHER" id="PTHR15746:SF23">
    <property type="entry name" value="RAB11 INTERACTING PROTEIN, ISOFORM A"/>
    <property type="match status" value="1"/>
</dbReference>
<keyword evidence="5" id="KW-0653">Protein transport</keyword>
<dbReference type="SMART" id="SM00239">
    <property type="entry name" value="C2"/>
    <property type="match status" value="1"/>
</dbReference>
<dbReference type="Gene3D" id="1.20.5.2440">
    <property type="match status" value="1"/>
</dbReference>
<dbReference type="InterPro" id="IPR035892">
    <property type="entry name" value="C2_domain_sf"/>
</dbReference>
<evidence type="ECO:0000259" key="8">
    <source>
        <dbReference type="PROSITE" id="PS51511"/>
    </source>
</evidence>
<feature type="region of interest" description="Disordered" evidence="6">
    <location>
        <begin position="342"/>
        <end position="371"/>
    </location>
</feature>
<evidence type="ECO:0000256" key="1">
    <source>
        <dbReference type="ARBA" id="ARBA00004172"/>
    </source>
</evidence>
<comment type="subcellular location">
    <subcellularLocation>
        <location evidence="1">Recycling endosome</location>
    </subcellularLocation>
</comment>
<accession>A0ABM4DE02</accession>
<feature type="domain" description="C2" evidence="7">
    <location>
        <begin position="1"/>
        <end position="117"/>
    </location>
</feature>
<name>A0ABM4DE02_HYDVU</name>
<evidence type="ECO:0000256" key="5">
    <source>
        <dbReference type="ARBA" id="ARBA00022927"/>
    </source>
</evidence>
<dbReference type="SUPFAM" id="SSF81296">
    <property type="entry name" value="E set domains"/>
    <property type="match status" value="1"/>
</dbReference>
<reference evidence="10" key="1">
    <citation type="submission" date="2025-08" db="UniProtKB">
        <authorList>
            <consortium name="RefSeq"/>
        </authorList>
    </citation>
    <scope>IDENTIFICATION</scope>
</reference>
<dbReference type="RefSeq" id="XP_065672635.1">
    <property type="nucleotide sequence ID" value="XM_065816563.1"/>
</dbReference>
<feature type="domain" description="FIP-RBD" evidence="8">
    <location>
        <begin position="348"/>
        <end position="410"/>
    </location>
</feature>
<evidence type="ECO:0000259" key="7">
    <source>
        <dbReference type="PROSITE" id="PS50004"/>
    </source>
</evidence>
<evidence type="ECO:0000256" key="3">
    <source>
        <dbReference type="ARBA" id="ARBA00022553"/>
    </source>
</evidence>
<dbReference type="InterPro" id="IPR002909">
    <property type="entry name" value="IPT_dom"/>
</dbReference>
<keyword evidence="4" id="KW-0967">Endosome</keyword>
<dbReference type="InterPro" id="IPR019018">
    <property type="entry name" value="Rab-bd_FIP-RBD"/>
</dbReference>
<dbReference type="Gene3D" id="2.60.40.10">
    <property type="entry name" value="Immunoglobulins"/>
    <property type="match status" value="1"/>
</dbReference>
<dbReference type="SMART" id="SM00429">
    <property type="entry name" value="IPT"/>
    <property type="match status" value="1"/>
</dbReference>
<dbReference type="GeneID" id="100213518"/>
<evidence type="ECO:0000256" key="2">
    <source>
        <dbReference type="ARBA" id="ARBA00022448"/>
    </source>
</evidence>
<dbReference type="PANTHER" id="PTHR15746">
    <property type="entry name" value="RAB11-RELATED"/>
    <property type="match status" value="1"/>
</dbReference>
<evidence type="ECO:0000256" key="6">
    <source>
        <dbReference type="SAM" id="MobiDB-lite"/>
    </source>
</evidence>
<protein>
    <submittedName>
        <fullName evidence="10">Uncharacterized protein LOC100213518 isoform X2</fullName>
    </submittedName>
</protein>
<keyword evidence="9" id="KW-1185">Reference proteome</keyword>
<dbReference type="PROSITE" id="PS50004">
    <property type="entry name" value="C2"/>
    <property type="match status" value="1"/>
</dbReference>
<dbReference type="Gene3D" id="2.60.40.150">
    <property type="entry name" value="C2 domain"/>
    <property type="match status" value="1"/>
</dbReference>